<keyword evidence="5 6" id="KW-0131">Cell cycle</keyword>
<dbReference type="GO" id="GO:0043111">
    <property type="term" value="P:replication fork arrest"/>
    <property type="evidence" value="ECO:0007669"/>
    <property type="project" value="TreeGrafter"/>
</dbReference>
<organism evidence="10 11">
    <name type="scientific">Rhizopus oryzae</name>
    <name type="common">Mucormycosis agent</name>
    <name type="synonym">Rhizopus arrhizus var. delemar</name>
    <dbReference type="NCBI Taxonomy" id="64495"/>
    <lineage>
        <taxon>Eukaryota</taxon>
        <taxon>Fungi</taxon>
        <taxon>Fungi incertae sedis</taxon>
        <taxon>Mucoromycota</taxon>
        <taxon>Mucoromycotina</taxon>
        <taxon>Mucoromycetes</taxon>
        <taxon>Mucorales</taxon>
        <taxon>Mucorineae</taxon>
        <taxon>Rhizopodaceae</taxon>
        <taxon>Rhizopus</taxon>
    </lineage>
</organism>
<feature type="compositionally biased region" description="Basic and acidic residues" evidence="8">
    <location>
        <begin position="136"/>
        <end position="149"/>
    </location>
</feature>
<evidence type="ECO:0000313" key="10">
    <source>
        <dbReference type="EMBL" id="KAG1543587.1"/>
    </source>
</evidence>
<dbReference type="Proteomes" id="UP000717996">
    <property type="component" value="Unassembled WGS sequence"/>
</dbReference>
<evidence type="ECO:0000313" key="11">
    <source>
        <dbReference type="Proteomes" id="UP000717996"/>
    </source>
</evidence>
<feature type="coiled-coil region" evidence="7">
    <location>
        <begin position="285"/>
        <end position="312"/>
    </location>
</feature>
<feature type="compositionally biased region" description="Low complexity" evidence="8">
    <location>
        <begin position="27"/>
        <end position="42"/>
    </location>
</feature>
<dbReference type="InterPro" id="IPR012923">
    <property type="entry name" value="Csm3"/>
</dbReference>
<comment type="caution">
    <text evidence="10">The sequence shown here is derived from an EMBL/GenBank/DDBJ whole genome shotgun (WGS) entry which is preliminary data.</text>
</comment>
<proteinExistence type="inferred from homology"/>
<dbReference type="PANTHER" id="PTHR13220">
    <property type="entry name" value="TIMELESS INTERACTING-RELATED"/>
    <property type="match status" value="1"/>
</dbReference>
<evidence type="ECO:0000256" key="2">
    <source>
        <dbReference type="ARBA" id="ARBA00006075"/>
    </source>
</evidence>
<accession>A0A9P6YBU1</accession>
<sequence length="341" mass="39916">MDLDDIVLDDYDFNIEIPSEGAPSNVPSTSVETLPTETTESTTQKEKPKKKKFDENLLLSSKGIPRLKNEAPFLRFEGKGYEEHDLKKLMRYYQLWANNLYPKFRFTDFAKKVTKPASTKAVKEMIAVWQEEFRQRKRVRDEIEASHSGEEEEKEEEEEEEEEEEAYQKRIRDSIFPDRDSTEKQQESRSQPNTDRNEQEETVQDAAAHHEPDHEPKTTAPVANRADALSILAERRRKRVLPANDNTRKASETKEKEDSKQFVELSDSEDEQPLFANKRRMIRRNIEEDEEEEDEEDTLSKAKQKYKEISEADIDLASIPMIEDIQLEDLNDIQLEPMNDD</sequence>
<dbReference type="GO" id="GO:0003677">
    <property type="term" value="F:DNA binding"/>
    <property type="evidence" value="ECO:0007669"/>
    <property type="project" value="TreeGrafter"/>
</dbReference>
<dbReference type="GO" id="GO:0006974">
    <property type="term" value="P:DNA damage response"/>
    <property type="evidence" value="ECO:0007669"/>
    <property type="project" value="UniProtKB-KW"/>
</dbReference>
<keyword evidence="4 6" id="KW-0539">Nucleus</keyword>
<gene>
    <name evidence="10" type="ORF">G6F51_006579</name>
</gene>
<dbReference type="GO" id="GO:0000076">
    <property type="term" value="P:DNA replication checkpoint signaling"/>
    <property type="evidence" value="ECO:0007669"/>
    <property type="project" value="UniProtKB-UniRule"/>
</dbReference>
<dbReference type="EMBL" id="JAANIT010000906">
    <property type="protein sequence ID" value="KAG1543587.1"/>
    <property type="molecule type" value="Genomic_DNA"/>
</dbReference>
<evidence type="ECO:0000256" key="8">
    <source>
        <dbReference type="SAM" id="MobiDB-lite"/>
    </source>
</evidence>
<dbReference type="Pfam" id="PF07962">
    <property type="entry name" value="Swi3"/>
    <property type="match status" value="1"/>
</dbReference>
<keyword evidence="7" id="KW-0175">Coiled coil</keyword>
<feature type="region of interest" description="Disordered" evidence="8">
    <location>
        <begin position="18"/>
        <end position="54"/>
    </location>
</feature>
<comment type="function">
    <text evidence="6">Plays an important role in the control of DNA replication and the maintenance of replication fork stability.</text>
</comment>
<evidence type="ECO:0000256" key="1">
    <source>
        <dbReference type="ARBA" id="ARBA00004123"/>
    </source>
</evidence>
<name>A0A9P6YBU1_RHIOR</name>
<keyword evidence="3 6" id="KW-0227">DNA damage</keyword>
<feature type="compositionally biased region" description="Basic and acidic residues" evidence="8">
    <location>
        <begin position="207"/>
        <end position="217"/>
    </location>
</feature>
<reference evidence="10" key="1">
    <citation type="journal article" date="2020" name="Microb. Genom.">
        <title>Genetic diversity of clinical and environmental Mucorales isolates obtained from an investigation of mucormycosis cases among solid organ transplant recipients.</title>
        <authorList>
            <person name="Nguyen M.H."/>
            <person name="Kaul D."/>
            <person name="Muto C."/>
            <person name="Cheng S.J."/>
            <person name="Richter R.A."/>
            <person name="Bruno V.M."/>
            <person name="Liu G."/>
            <person name="Beyhan S."/>
            <person name="Sundermann A.J."/>
            <person name="Mounaud S."/>
            <person name="Pasculle A.W."/>
            <person name="Nierman W.C."/>
            <person name="Driscoll E."/>
            <person name="Cumbie R."/>
            <person name="Clancy C.J."/>
            <person name="Dupont C.L."/>
        </authorList>
    </citation>
    <scope>NUCLEOTIDE SEQUENCE</scope>
    <source>
        <strain evidence="10">GL16</strain>
    </source>
</reference>
<evidence type="ECO:0000259" key="9">
    <source>
        <dbReference type="Pfam" id="PF07962"/>
    </source>
</evidence>
<dbReference type="GO" id="GO:0031298">
    <property type="term" value="C:replication fork protection complex"/>
    <property type="evidence" value="ECO:0007669"/>
    <property type="project" value="TreeGrafter"/>
</dbReference>
<dbReference type="OrthoDB" id="437078at2759"/>
<evidence type="ECO:0000256" key="7">
    <source>
        <dbReference type="SAM" id="Coils"/>
    </source>
</evidence>
<feature type="region of interest" description="Disordered" evidence="8">
    <location>
        <begin position="136"/>
        <end position="280"/>
    </location>
</feature>
<dbReference type="PANTHER" id="PTHR13220:SF11">
    <property type="entry name" value="TIMELESS-INTERACTING PROTEIN"/>
    <property type="match status" value="1"/>
</dbReference>
<dbReference type="InterPro" id="IPR040038">
    <property type="entry name" value="TIPIN/Csm3/Swi3"/>
</dbReference>
<feature type="domain" description="Chromosome segregation in meiosis protein 3" evidence="9">
    <location>
        <begin position="52"/>
        <end position="132"/>
    </location>
</feature>
<dbReference type="AlphaFoldDB" id="A0A9P6YBU1"/>
<protein>
    <recommendedName>
        <fullName evidence="6">Chromosome segregation in meiosis protein</fullName>
    </recommendedName>
</protein>
<evidence type="ECO:0000256" key="4">
    <source>
        <dbReference type="ARBA" id="ARBA00023242"/>
    </source>
</evidence>
<feature type="compositionally biased region" description="Acidic residues" evidence="8">
    <location>
        <begin position="150"/>
        <end position="165"/>
    </location>
</feature>
<feature type="compositionally biased region" description="Basic and acidic residues" evidence="8">
    <location>
        <begin position="246"/>
        <end position="261"/>
    </location>
</feature>
<evidence type="ECO:0000256" key="5">
    <source>
        <dbReference type="ARBA" id="ARBA00023306"/>
    </source>
</evidence>
<evidence type="ECO:0000256" key="3">
    <source>
        <dbReference type="ARBA" id="ARBA00022763"/>
    </source>
</evidence>
<comment type="subcellular location">
    <subcellularLocation>
        <location evidence="1 6">Nucleus</location>
    </subcellularLocation>
</comment>
<evidence type="ECO:0000256" key="6">
    <source>
        <dbReference type="RuleBase" id="RU366049"/>
    </source>
</evidence>
<feature type="compositionally biased region" description="Basic and acidic residues" evidence="8">
    <location>
        <begin position="166"/>
        <end position="187"/>
    </location>
</feature>
<dbReference type="GO" id="GO:0031297">
    <property type="term" value="P:replication fork processing"/>
    <property type="evidence" value="ECO:0007669"/>
    <property type="project" value="UniProtKB-UniRule"/>
</dbReference>
<comment type="similarity">
    <text evidence="2 6">Belongs to the CSM3 family.</text>
</comment>